<keyword evidence="5" id="KW-0378">Hydrolase</keyword>
<dbReference type="EMBL" id="CP081869">
    <property type="protein sequence ID" value="QZN98974.1"/>
    <property type="molecule type" value="Genomic_DNA"/>
</dbReference>
<evidence type="ECO:0000256" key="2">
    <source>
        <dbReference type="ARBA" id="ARBA00012247"/>
    </source>
</evidence>
<dbReference type="SUPFAM" id="SSF51695">
    <property type="entry name" value="PLC-like phosphodiesterases"/>
    <property type="match status" value="1"/>
</dbReference>
<feature type="chain" id="PRO_5039551247" description="glycerophosphodiester phosphodiesterase" evidence="7">
    <location>
        <begin position="28"/>
        <end position="422"/>
    </location>
</feature>
<feature type="domain" description="GP-PDE" evidence="8">
    <location>
        <begin position="74"/>
        <end position="399"/>
    </location>
</feature>
<comment type="catalytic activity">
    <reaction evidence="6">
        <text>a sn-glycero-3-phosphodiester + H2O = an alcohol + sn-glycerol 3-phosphate + H(+)</text>
        <dbReference type="Rhea" id="RHEA:12969"/>
        <dbReference type="ChEBI" id="CHEBI:15377"/>
        <dbReference type="ChEBI" id="CHEBI:15378"/>
        <dbReference type="ChEBI" id="CHEBI:30879"/>
        <dbReference type="ChEBI" id="CHEBI:57597"/>
        <dbReference type="ChEBI" id="CHEBI:83408"/>
        <dbReference type="EC" id="3.1.4.46"/>
    </reaction>
</comment>
<dbReference type="Proteomes" id="UP000825701">
    <property type="component" value="Chromosome"/>
</dbReference>
<dbReference type="AlphaFoldDB" id="A0A9E6R6Z3"/>
<comment type="similarity">
    <text evidence="1">Belongs to the glycerophosphoryl diester phosphodiesterase family.</text>
</comment>
<dbReference type="KEGG" id="cmet:K6K41_19045"/>
<dbReference type="EC" id="3.1.4.46" evidence="2"/>
<proteinExistence type="inferred from homology"/>
<evidence type="ECO:0000256" key="4">
    <source>
        <dbReference type="ARBA" id="ARBA00022798"/>
    </source>
</evidence>
<sequence length="422" mass="46395">MRKQIVTLGLALAVAASALAVADKAAAQEGAKGGKQQINVQLGPRPYFLINDMDNGPLKRKLQQCENKSLKPTEFSIGHRGAPLQFPEHTVESYEAAARMGAGVLECDVAFTKDLELVCRHAQNDLHTTTNILLTPLAKKCTNGFTPAEINDKGEVVTPASAECRTSDITLAEFKSLRGKMDAFNPRATTVEEFVDGTAKWRTDLYAGETSGHLMTHKESIELFKKLGVKMTPELKSPVVEMPFRGFSQQDYAQKLINEYKEAGVKAKDVFPQSFDINDVLYWVQKEPTFGRQAVYLDDANTVADLPNAAELQSYRDQGIRIWAPPVFAALAVNGKNEIVASKAAKNAKAAGLDLIIWSLERSGRLADLNGDFYYQTIERAVSREGDLMRVIDVLAQDVGARAIFSDWPAPVSYYANCMGLK</sequence>
<dbReference type="InterPro" id="IPR017946">
    <property type="entry name" value="PLC-like_Pdiesterase_TIM-brl"/>
</dbReference>
<dbReference type="Pfam" id="PF03009">
    <property type="entry name" value="GDPD"/>
    <property type="match status" value="1"/>
</dbReference>
<protein>
    <recommendedName>
        <fullName evidence="2">glycerophosphodiester phosphodiesterase</fullName>
        <ecNumber evidence="2">3.1.4.46</ecNumber>
    </recommendedName>
</protein>
<dbReference type="PROSITE" id="PS51704">
    <property type="entry name" value="GP_PDE"/>
    <property type="match status" value="1"/>
</dbReference>
<dbReference type="GO" id="GO:0006629">
    <property type="term" value="P:lipid metabolic process"/>
    <property type="evidence" value="ECO:0007669"/>
    <property type="project" value="InterPro"/>
</dbReference>
<keyword evidence="3 7" id="KW-0732">Signal</keyword>
<dbReference type="PANTHER" id="PTHR43620">
    <property type="entry name" value="GLYCEROPHOSPHORYL DIESTER PHOSPHODIESTERASE"/>
    <property type="match status" value="1"/>
</dbReference>
<dbReference type="PANTHER" id="PTHR43620:SF7">
    <property type="entry name" value="GLYCEROPHOSPHODIESTER PHOSPHODIESTERASE GDPD5-RELATED"/>
    <property type="match status" value="1"/>
</dbReference>
<keyword evidence="10" id="KW-1185">Reference proteome</keyword>
<gene>
    <name evidence="9" type="ORF">K6K41_19045</name>
</gene>
<evidence type="ECO:0000256" key="1">
    <source>
        <dbReference type="ARBA" id="ARBA00007277"/>
    </source>
</evidence>
<evidence type="ECO:0000256" key="5">
    <source>
        <dbReference type="ARBA" id="ARBA00022801"/>
    </source>
</evidence>
<evidence type="ECO:0000313" key="10">
    <source>
        <dbReference type="Proteomes" id="UP000825701"/>
    </source>
</evidence>
<dbReference type="GO" id="GO:0008889">
    <property type="term" value="F:glycerophosphodiester phosphodiesterase activity"/>
    <property type="evidence" value="ECO:0007669"/>
    <property type="project" value="UniProtKB-EC"/>
</dbReference>
<feature type="signal peptide" evidence="7">
    <location>
        <begin position="1"/>
        <end position="27"/>
    </location>
</feature>
<dbReference type="Gene3D" id="3.20.20.190">
    <property type="entry name" value="Phosphatidylinositol (PI) phosphodiesterase"/>
    <property type="match status" value="1"/>
</dbReference>
<dbReference type="InterPro" id="IPR030395">
    <property type="entry name" value="GP_PDE_dom"/>
</dbReference>
<organism evidence="9 10">
    <name type="scientific">Chenggangzhangella methanolivorans</name>
    <dbReference type="NCBI Taxonomy" id="1437009"/>
    <lineage>
        <taxon>Bacteria</taxon>
        <taxon>Pseudomonadati</taxon>
        <taxon>Pseudomonadota</taxon>
        <taxon>Alphaproteobacteria</taxon>
        <taxon>Hyphomicrobiales</taxon>
        <taxon>Methylopilaceae</taxon>
        <taxon>Chenggangzhangella</taxon>
    </lineage>
</organism>
<evidence type="ECO:0000256" key="6">
    <source>
        <dbReference type="ARBA" id="ARBA00047512"/>
    </source>
</evidence>
<dbReference type="RefSeq" id="WP_261401975.1">
    <property type="nucleotide sequence ID" value="NZ_CP081869.1"/>
</dbReference>
<name>A0A9E6R6Z3_9HYPH</name>
<dbReference type="GO" id="GO:0006071">
    <property type="term" value="P:glycerol metabolic process"/>
    <property type="evidence" value="ECO:0007669"/>
    <property type="project" value="UniProtKB-KW"/>
</dbReference>
<evidence type="ECO:0000313" key="9">
    <source>
        <dbReference type="EMBL" id="QZN98974.1"/>
    </source>
</evidence>
<evidence type="ECO:0000256" key="7">
    <source>
        <dbReference type="SAM" id="SignalP"/>
    </source>
</evidence>
<reference evidence="9" key="1">
    <citation type="submission" date="2021-08" db="EMBL/GenBank/DDBJ databases">
        <authorList>
            <person name="Zhang H."/>
            <person name="Xu M."/>
            <person name="Yu Z."/>
            <person name="Yang L."/>
            <person name="Cai Y."/>
        </authorList>
    </citation>
    <scope>NUCLEOTIDE SEQUENCE</scope>
    <source>
        <strain evidence="9">CHL1</strain>
    </source>
</reference>
<evidence type="ECO:0000259" key="8">
    <source>
        <dbReference type="PROSITE" id="PS51704"/>
    </source>
</evidence>
<keyword evidence="4" id="KW-0319">Glycerol metabolism</keyword>
<evidence type="ECO:0000256" key="3">
    <source>
        <dbReference type="ARBA" id="ARBA00022729"/>
    </source>
</evidence>
<accession>A0A9E6R6Z3</accession>